<dbReference type="PANTHER" id="PTHR11878:SF76">
    <property type="entry name" value="CALX-BETA DOMAIN-CONTAINING PROTEIN"/>
    <property type="match status" value="1"/>
</dbReference>
<dbReference type="Gene3D" id="2.60.40.2030">
    <property type="match status" value="7"/>
</dbReference>
<keyword evidence="5" id="KW-0812">Transmembrane</keyword>
<accession>A7SVT8</accession>
<dbReference type="PANTHER" id="PTHR11878">
    <property type="entry name" value="SODIUM/CALCIUM EXCHANGER"/>
    <property type="match status" value="1"/>
</dbReference>
<dbReference type="GO" id="GO:0007154">
    <property type="term" value="P:cell communication"/>
    <property type="evidence" value="ECO:0007669"/>
    <property type="project" value="InterPro"/>
</dbReference>
<feature type="domain" description="Calx-beta" evidence="6">
    <location>
        <begin position="334"/>
        <end position="437"/>
    </location>
</feature>
<proteinExistence type="predicted"/>
<evidence type="ECO:0000256" key="2">
    <source>
        <dbReference type="ARBA" id="ARBA00022737"/>
    </source>
</evidence>
<dbReference type="STRING" id="45351.A7SVT8"/>
<dbReference type="InterPro" id="IPR003644">
    <property type="entry name" value="Calx_beta"/>
</dbReference>
<reference evidence="7 8" key="1">
    <citation type="journal article" date="2007" name="Science">
        <title>Sea anemone genome reveals ancestral eumetazoan gene repertoire and genomic organization.</title>
        <authorList>
            <person name="Putnam N.H."/>
            <person name="Srivastava M."/>
            <person name="Hellsten U."/>
            <person name="Dirks B."/>
            <person name="Chapman J."/>
            <person name="Salamov A."/>
            <person name="Terry A."/>
            <person name="Shapiro H."/>
            <person name="Lindquist E."/>
            <person name="Kapitonov V.V."/>
            <person name="Jurka J."/>
            <person name="Genikhovich G."/>
            <person name="Grigoriev I.V."/>
            <person name="Lucas S.M."/>
            <person name="Steele R.E."/>
            <person name="Finnerty J.R."/>
            <person name="Technau U."/>
            <person name="Martindale M.Q."/>
            <person name="Rokhsar D.S."/>
        </authorList>
    </citation>
    <scope>NUCLEOTIDE SEQUENCE [LARGE SCALE GENOMIC DNA]</scope>
    <source>
        <strain evidence="8">CH2 X CH6</strain>
    </source>
</reference>
<evidence type="ECO:0000256" key="1">
    <source>
        <dbReference type="ARBA" id="ARBA00022729"/>
    </source>
</evidence>
<keyword evidence="3" id="KW-0106">Calcium</keyword>
<dbReference type="InterPro" id="IPR051171">
    <property type="entry name" value="CaCA"/>
</dbReference>
<keyword evidence="8" id="KW-1185">Reference proteome</keyword>
<dbReference type="Proteomes" id="UP000001593">
    <property type="component" value="Unassembled WGS sequence"/>
</dbReference>
<dbReference type="InterPro" id="IPR038081">
    <property type="entry name" value="CalX-like_sf"/>
</dbReference>
<name>A7SVT8_NEMVE</name>
<gene>
    <name evidence="7" type="ORF">NEMVEDRAFT_v1g218259</name>
</gene>
<keyword evidence="4" id="KW-0406">Ion transport</keyword>
<protein>
    <recommendedName>
        <fullName evidence="6">Calx-beta domain-containing protein</fullName>
    </recommendedName>
</protein>
<dbReference type="AlphaFoldDB" id="A7SVT8"/>
<dbReference type="eggNOG" id="KOG1306">
    <property type="taxonomic scope" value="Eukaryota"/>
</dbReference>
<keyword evidence="2" id="KW-0677">Repeat</keyword>
<dbReference type="SMART" id="SM00237">
    <property type="entry name" value="Calx_beta"/>
    <property type="match status" value="4"/>
</dbReference>
<dbReference type="GO" id="GO:0042383">
    <property type="term" value="C:sarcolemma"/>
    <property type="evidence" value="ECO:0000318"/>
    <property type="project" value="GO_Central"/>
</dbReference>
<evidence type="ECO:0000313" key="8">
    <source>
        <dbReference type="Proteomes" id="UP000001593"/>
    </source>
</evidence>
<feature type="domain" description="Calx-beta" evidence="6">
    <location>
        <begin position="214"/>
        <end position="320"/>
    </location>
</feature>
<dbReference type="InParanoid" id="A7SVT8"/>
<dbReference type="GO" id="GO:0098794">
    <property type="term" value="C:postsynapse"/>
    <property type="evidence" value="ECO:0000318"/>
    <property type="project" value="GO_Central"/>
</dbReference>
<keyword evidence="1" id="KW-0732">Signal</keyword>
<evidence type="ECO:0000256" key="3">
    <source>
        <dbReference type="ARBA" id="ARBA00022837"/>
    </source>
</evidence>
<dbReference type="Pfam" id="PF03160">
    <property type="entry name" value="Calx-beta"/>
    <property type="match status" value="4"/>
</dbReference>
<keyword evidence="5" id="KW-1133">Transmembrane helix</keyword>
<evidence type="ECO:0000256" key="4">
    <source>
        <dbReference type="ARBA" id="ARBA00023065"/>
    </source>
</evidence>
<dbReference type="PhylomeDB" id="A7SVT8"/>
<keyword evidence="4" id="KW-0813">Transport</keyword>
<keyword evidence="5" id="KW-0472">Membrane</keyword>
<dbReference type="EMBL" id="DS469844">
    <property type="protein sequence ID" value="EDO32186.1"/>
    <property type="molecule type" value="Genomic_DNA"/>
</dbReference>
<evidence type="ECO:0000256" key="5">
    <source>
        <dbReference type="SAM" id="Phobius"/>
    </source>
</evidence>
<dbReference type="GO" id="GO:0030424">
    <property type="term" value="C:axon"/>
    <property type="evidence" value="ECO:0000318"/>
    <property type="project" value="GO_Central"/>
</dbReference>
<dbReference type="GO" id="GO:0098703">
    <property type="term" value="P:calcium ion import across plasma membrane"/>
    <property type="evidence" value="ECO:0000318"/>
    <property type="project" value="GO_Central"/>
</dbReference>
<sequence>MTEIMTAIITPAITIIMTAITAAITIANFFTKRLSLIVITEFVGPATRTVTEDVGKVTLTVKQTRNGPYDAKLSVRVVIAGGTATKGVHYTFNDTVIFGNAVSQKALRLNIIDNEEIDGDKTINLILTSPSFSSQVVWGASQECVVTIKDIDKAVGGEDFTALSAQIVNFGTSDRKKTISIQITDDTIVEAAQKFKVALSTEVSDIRIGTRNEVEITIIDNDIKESFGFKSPTLEVNEGAGTADIVVTKANATQSVTLKVNVTITDGTAVMGATSPADYRRQPPYIEIIFEPADTSKTLSIPLFDDDIVELNKTFTVTLTTNEARAKIGDHSVLKVKIVNDDKEIFELSPTAYVLYEDTGEVNVRITKAGKATLPEHVLTILLTSVDGTATASSGDFPELTGQKITFAPNETAKNVTVYVTVDDILENDETFKVKLVPFDLDTEIGTNDDAMIKIWNEDREIFELSPTAYVLYEDTGEVNVRITKAGKATLPEHVLTILLKATPIMANNSLSEKADYSLADGQAVKCAPRVSGVTYTVPLKDDMNAEWPETFHVNMSTFQDHVDLLVTEATVTIVDDVDKVNIGIKHVEYNLTEADCHIVVTLEKTPNTEVDITVKVSSMDITTSSTGFPKPPPRPPHPTFLKNYTCLLNTTVSSNTTNTTYFYNSTCFYNYTDTSYKCPPRASTIQDFEPYTLNITFAPSETERTFLIPMTDDDFLEHNETFKIVLESLTPNKTKPIVKNETIITIYNDDNATLELVERSVSLEEGQGAVKVTVRLLGKTLIPVYYNISTMNSSAIDSRDFPRVVKQTYSFGPSPSGESTMQIEVNVTDELLVEYLEQFDIVLTTEQPFVYVVESKNTSEVQIINDDHVMVGFINNAQSVNESQGYAKVCVMVVKGERDIPVSYKYVLPFNYHRGRELYPSLTSTYYDFNYWSEGRVELNPSLTSNVLPFN</sequence>
<evidence type="ECO:0000259" key="6">
    <source>
        <dbReference type="SMART" id="SM00237"/>
    </source>
</evidence>
<dbReference type="HOGENOM" id="CLU_309572_0_0_1"/>
<dbReference type="GO" id="GO:0035725">
    <property type="term" value="P:sodium ion transmembrane transport"/>
    <property type="evidence" value="ECO:0000318"/>
    <property type="project" value="GO_Central"/>
</dbReference>
<feature type="domain" description="Calx-beta" evidence="6">
    <location>
        <begin position="743"/>
        <end position="845"/>
    </location>
</feature>
<dbReference type="GO" id="GO:0005432">
    <property type="term" value="F:calcium:sodium antiporter activity"/>
    <property type="evidence" value="ECO:0000318"/>
    <property type="project" value="GO_Central"/>
</dbReference>
<feature type="domain" description="Calx-beta" evidence="6">
    <location>
        <begin position="22"/>
        <end position="128"/>
    </location>
</feature>
<dbReference type="SUPFAM" id="SSF141072">
    <property type="entry name" value="CalX-like"/>
    <property type="match status" value="7"/>
</dbReference>
<evidence type="ECO:0000313" key="7">
    <source>
        <dbReference type="EMBL" id="EDO32186.1"/>
    </source>
</evidence>
<feature type="transmembrane region" description="Helical" evidence="5">
    <location>
        <begin position="7"/>
        <end position="30"/>
    </location>
</feature>
<organism evidence="7 8">
    <name type="scientific">Nematostella vectensis</name>
    <name type="common">Starlet sea anemone</name>
    <dbReference type="NCBI Taxonomy" id="45351"/>
    <lineage>
        <taxon>Eukaryota</taxon>
        <taxon>Metazoa</taxon>
        <taxon>Cnidaria</taxon>
        <taxon>Anthozoa</taxon>
        <taxon>Hexacorallia</taxon>
        <taxon>Actiniaria</taxon>
        <taxon>Edwardsiidae</taxon>
        <taxon>Nematostella</taxon>
    </lineage>
</organism>